<dbReference type="GO" id="GO:0061630">
    <property type="term" value="F:ubiquitin protein ligase activity"/>
    <property type="evidence" value="ECO:0007669"/>
    <property type="project" value="UniProtKB-EC"/>
</dbReference>
<comment type="PTM">
    <text evidence="6">Ubiquitinated in the presence of host E1 ubiquitin-activating enzyme, E2 ubiquitin-conjugating enzyme and ubiquitin.</text>
</comment>
<sequence>MFDSNTSASSLRIQPVRSGRHDAFLKQSFPQWLVDTSVVRKTELKNTTLHIPGWYATATSWEKAQLKLLLEARFTSQNRLDNHLRDLQTAQAFAQPLLEAALNTAGFTLPVNEVHLQLYTPTVDAFGVRSGAYSVRTLSLLQAALHNFEQPEAQANYFAEGSGFITKPDELGRYQPYGTSLKIETFTQLCRDLDIGAQYQKHLQMYLNPQNPVSQGVLEHRYATQQKAMLNLDAEIALLKGDIEPSSHVLMQRVIKGERNIRVGQQQLWFWTPCVMGILLHGCVVFALGVKYRYAGEFIVWIPGDPEHPLKRYATFGAFRDELVGKLTARSTTLRQSGLTAYQKFLSRFIKQTDQPYYYKRLTEHVNDAPDQPKGQRWFRSESTQFWFRALAPQVSLTLVVPPNLVTHKRRVQADHLSIHVNAITLGDEAYWAEMDLWSTLHNELRTQAFANAQVMALPTAMADANNQSLRASHYLNIGLFAVNLVAMVIPPLGEVMLMVMAGQMLYETIEGIHEWSDGDKEAAWAHISDVLENMATVAVGAGVVLAASPIIDGLKRITLPNGTQRLWNVDLRPYERLIDIPPDTKVNELGLHLIEGQKVLSHQNKTYVLEPDPISEQYHAIHGLDPAAYRPEFKSSGYGIWVDEAEQPLTWGRRMLKRRLGPLVKGLRDRDIELMLKVCDVQEGDLRRMYAEGEPMPILLLENLRQLQAYIKTKRVVTEVRAGRISEELCGYVAALTVDMPGWPASKAVEVVDSRARNANSISYGNARATQADVIRISRAELMAGELQGCVVDGLSVPQLEALLGNRMPFDRADRMDMLKDRLGAHIEKNIQRLFNSLREEPVAIADPAHRPVELIKQMFPKLPRAMARRLVAQAGPDEIKQLATGKVPLRLMESARTLQRNTRLSSAYLGLYEDGLVTIDTEVLVLNTLKMLRGWKKNLRLEVRERYFSGQLRASIGELDDIDRKVLVRTSDDKYQAFDDEGNQLHGIDDLYSSLQHALPDDYRKALGVPHVGQGMQLKQGLQRRALSRDQLQKLLKLKTDSRPFFLPPQRLVDGKLGYVLSGRGVFAEDDAQWVAMKVRLGRLFPTYTPDEINAFFKNKDAPTELRLRTLEDEFDAFTTALGNWNYLPIDGRPVSATTTSQERRILGIRRQVRERLENAWRRSGQPHFDRTGQKLGQQLSFPLDGVGPVLQSLPALGADLSHVSKLNLSGLGITDGIDTFLASFKHLRELHITDESLTHLLPAITEMPFLEVLNLKGNAIVLTPESVAQLRALTRMRMLNFEGCPLGLPPDISRMPYLSKLTLTQCKLDRWPTGLFAYPRAREFKLLLDENPLRHIPDVGPGSDKAATVARTSLTLSEVSTEVAERYNLYIESVGLEPLRPIASKFVLDSHPWMSGLSPQQVVHNQALWSSVEAYAGSEPFFNIIRDQARHLDLRTQAFMLDMSDKVWRMLQAISDSPVLRDTLFEMAAAPFLCVDAGAQLFNAMGVEVRVHEIYRGSRIFVGAEIYELARGKVRLDELGAIARARVRVLEAEGRLHPEYDANAKRVLHFDSSGRQVRDIDEVEIYLAYTTELAQRLHLPWQSPDMMFPESDVTPAMIERAYKRVQELEQGGGLFDQLLDQPIWTEYLRGAYAERFKPLREKMIALTDLQVALRDWVEAPGLSKQQGAQLRTTIETAARLLGKSADEVAPGSLMSNTVYDADMRALDAEERELMRTLTAQFSTSPLDSLLSDSDSDFGFN</sequence>
<keyword evidence="7" id="KW-1133">Transmembrane helix</keyword>
<comment type="catalytic activity">
    <reaction evidence="1">
        <text>S-ubiquitinyl-[E2 ubiquitin-conjugating enzyme]-L-cysteine + [acceptor protein]-L-lysine = [E2 ubiquitin-conjugating enzyme]-L-cysteine + N(6)-ubiquitinyl-[acceptor protein]-L-lysine.</text>
        <dbReference type="EC" id="2.3.2.27"/>
    </reaction>
</comment>
<protein>
    <recommendedName>
        <fullName evidence="2">RING-type E3 ubiquitin transferase</fullName>
        <ecNumber evidence="2">2.3.2.27</ecNumber>
    </recommendedName>
</protein>
<evidence type="ECO:0000256" key="5">
    <source>
        <dbReference type="ARBA" id="ARBA00023026"/>
    </source>
</evidence>
<evidence type="ECO:0000313" key="9">
    <source>
        <dbReference type="EMBL" id="MQT80692.1"/>
    </source>
</evidence>
<dbReference type="InterPro" id="IPR029487">
    <property type="entry name" value="NEL_dom"/>
</dbReference>
<dbReference type="PROSITE" id="PS52053">
    <property type="entry name" value="NEL"/>
    <property type="match status" value="1"/>
</dbReference>
<dbReference type="Gene3D" id="3.80.10.10">
    <property type="entry name" value="Ribonuclease Inhibitor"/>
    <property type="match status" value="1"/>
</dbReference>
<feature type="transmembrane region" description="Helical" evidence="7">
    <location>
        <begin position="475"/>
        <end position="494"/>
    </location>
</feature>
<dbReference type="SUPFAM" id="SSF52058">
    <property type="entry name" value="L domain-like"/>
    <property type="match status" value="1"/>
</dbReference>
<dbReference type="PANTHER" id="PTHR48051:SF1">
    <property type="entry name" value="RAS SUPPRESSOR PROTEIN 1"/>
    <property type="match status" value="1"/>
</dbReference>
<feature type="active site" description="Glycyl thioester intermediate" evidence="6">
    <location>
        <position position="1477"/>
    </location>
</feature>
<evidence type="ECO:0000256" key="2">
    <source>
        <dbReference type="ARBA" id="ARBA00012483"/>
    </source>
</evidence>
<keyword evidence="7" id="KW-0812">Transmembrane</keyword>
<dbReference type="EMBL" id="WIWC01000015">
    <property type="protein sequence ID" value="MQT80692.1"/>
    <property type="molecule type" value="Genomic_DNA"/>
</dbReference>
<feature type="domain" description="NEL" evidence="8">
    <location>
        <begin position="1388"/>
        <end position="1708"/>
    </location>
</feature>
<dbReference type="GO" id="GO:0005737">
    <property type="term" value="C:cytoplasm"/>
    <property type="evidence" value="ECO:0007669"/>
    <property type="project" value="TreeGrafter"/>
</dbReference>
<evidence type="ECO:0000256" key="1">
    <source>
        <dbReference type="ARBA" id="ARBA00000900"/>
    </source>
</evidence>
<keyword evidence="3" id="KW-0433">Leucine-rich repeat</keyword>
<accession>A0A6A7YUJ7</accession>
<dbReference type="InterPro" id="IPR050216">
    <property type="entry name" value="LRR_domain-containing"/>
</dbReference>
<keyword evidence="7" id="KW-0472">Membrane</keyword>
<dbReference type="Pfam" id="PF14496">
    <property type="entry name" value="NEL"/>
    <property type="match status" value="1"/>
</dbReference>
<comment type="similarity">
    <text evidence="6">Belongs to the LRR-containing bacterial E3 ligase family.</text>
</comment>
<gene>
    <name evidence="9" type="ORF">GHN86_11550</name>
</gene>
<keyword evidence="5" id="KW-0843">Virulence</keyword>
<evidence type="ECO:0000256" key="3">
    <source>
        <dbReference type="ARBA" id="ARBA00022614"/>
    </source>
</evidence>
<keyword evidence="6" id="KW-1035">Host cytoplasm</keyword>
<dbReference type="GO" id="GO:0016567">
    <property type="term" value="P:protein ubiquitination"/>
    <property type="evidence" value="ECO:0007669"/>
    <property type="project" value="InterPro"/>
</dbReference>
<dbReference type="InterPro" id="IPR046673">
    <property type="entry name" value="ToxA_N"/>
</dbReference>
<organism evidence="9">
    <name type="scientific">Pseudomonas helleri</name>
    <dbReference type="NCBI Taxonomy" id="1608996"/>
    <lineage>
        <taxon>Bacteria</taxon>
        <taxon>Pseudomonadati</taxon>
        <taxon>Pseudomonadota</taxon>
        <taxon>Gammaproteobacteria</taxon>
        <taxon>Pseudomonadales</taxon>
        <taxon>Pseudomonadaceae</taxon>
        <taxon>Pseudomonas</taxon>
    </lineage>
</organism>
<dbReference type="PANTHER" id="PTHR48051">
    <property type="match status" value="1"/>
</dbReference>
<dbReference type="Pfam" id="PF20178">
    <property type="entry name" value="ToxA_N"/>
    <property type="match status" value="1"/>
</dbReference>
<evidence type="ECO:0000259" key="8">
    <source>
        <dbReference type="PROSITE" id="PS52053"/>
    </source>
</evidence>
<evidence type="ECO:0000256" key="6">
    <source>
        <dbReference type="PROSITE-ProRule" id="PRU01398"/>
    </source>
</evidence>
<name>A0A6A7YUJ7_9PSED</name>
<evidence type="ECO:0000256" key="7">
    <source>
        <dbReference type="SAM" id="Phobius"/>
    </source>
</evidence>
<keyword evidence="6" id="KW-0833">Ubl conjugation pathway</keyword>
<keyword evidence="4" id="KW-0677">Repeat</keyword>
<evidence type="ECO:0000256" key="4">
    <source>
        <dbReference type="ARBA" id="ARBA00022737"/>
    </source>
</evidence>
<dbReference type="Gene3D" id="1.20.58.360">
    <property type="entry name" value="Shigella T3SS effector IpaH defines"/>
    <property type="match status" value="1"/>
</dbReference>
<comment type="caution">
    <text evidence="9">The sequence shown here is derived from an EMBL/GenBank/DDBJ whole genome shotgun (WGS) entry which is preliminary data.</text>
</comment>
<dbReference type="GO" id="GO:0005576">
    <property type="term" value="C:extracellular region"/>
    <property type="evidence" value="ECO:0007669"/>
    <property type="project" value="UniProtKB-UniRule"/>
</dbReference>
<dbReference type="RefSeq" id="WP_153386625.1">
    <property type="nucleotide sequence ID" value="NZ_WIWC01000015.1"/>
</dbReference>
<feature type="transmembrane region" description="Helical" evidence="7">
    <location>
        <begin position="268"/>
        <end position="290"/>
    </location>
</feature>
<proteinExistence type="inferred from homology"/>
<reference evidence="9" key="1">
    <citation type="submission" date="2019-10" db="EMBL/GenBank/DDBJ databases">
        <title>Evaluation of single-gene subtyping targets for Pseudomonas.</title>
        <authorList>
            <person name="Reichler S.J."/>
            <person name="Orsi R.H."/>
            <person name="Wiedmann M."/>
            <person name="Martin N.H."/>
            <person name="Murphy S.I."/>
        </authorList>
    </citation>
    <scope>NUCLEOTIDE SEQUENCE</scope>
    <source>
        <strain evidence="9">FSL R10-2339</strain>
    </source>
</reference>
<dbReference type="EC" id="2.3.2.27" evidence="2"/>
<keyword evidence="6" id="KW-0832">Ubl conjugation</keyword>
<keyword evidence="6" id="KW-0964">Secreted</keyword>
<keyword evidence="6" id="KW-0808">Transferase</keyword>
<dbReference type="InterPro" id="IPR032675">
    <property type="entry name" value="LRR_dom_sf"/>
</dbReference>